<evidence type="ECO:0008006" key="3">
    <source>
        <dbReference type="Google" id="ProtNLM"/>
    </source>
</evidence>
<reference evidence="2" key="1">
    <citation type="submission" date="2019-11" db="EMBL/GenBank/DDBJ databases">
        <title>Isolation and characterization of two novel species in the genus Thiomicrorhabdus.</title>
        <authorList>
            <person name="Mochizuki J."/>
            <person name="Kojima H."/>
            <person name="Fukui M."/>
        </authorList>
    </citation>
    <scope>NUCLEOTIDE SEQUENCE [LARGE SCALE GENOMIC DNA]</scope>
    <source>
        <strain evidence="2">aks77</strain>
    </source>
</reference>
<name>A0A6F8PYH0_9GAMM</name>
<dbReference type="RefSeq" id="WP_173274122.1">
    <property type="nucleotide sequence ID" value="NZ_AP021889.1"/>
</dbReference>
<dbReference type="InterPro" id="IPR016181">
    <property type="entry name" value="Acyl_CoA_acyltransferase"/>
</dbReference>
<dbReference type="PANTHER" id="PTHR47017:SF1">
    <property type="entry name" value="ACYL-COA"/>
    <property type="match status" value="1"/>
</dbReference>
<proteinExistence type="predicted"/>
<dbReference type="AlphaFoldDB" id="A0A6F8PYH0"/>
<protein>
    <recommendedName>
        <fullName evidence="3">N-acetyltransferase</fullName>
    </recommendedName>
</protein>
<dbReference type="PANTHER" id="PTHR47017">
    <property type="entry name" value="ACYL-COA"/>
    <property type="match status" value="1"/>
</dbReference>
<dbReference type="Pfam" id="PF04339">
    <property type="entry name" value="FemAB_like"/>
    <property type="match status" value="1"/>
</dbReference>
<sequence length="408" mass="47134">MTSSRPIQFSDSALQMQVLSAISEISAELWNGLHASDNPFIQHQFLAALERHGCVSERFGWVPKHLLFWQNEELYGAVILYEKHNNYGEFVFDHAWQQAWQSVGLPYYPKLVSAVPYTPARGPRIILAPSIRTDLQRSQAVTKQIVQALQNFAAEHDYSGAHILFSEEQSSLARQNEVICRHDVQFQWFNQNYVDFADFLAYLKPKKRKNIRQERRQVLEQGITFRVLSGDQASEQDWRDFDYFYQKTFIEKWSTPTLNFAFFAEVALTMPQHVVLVLAQRAGQTVAGALMFRSNSVLYGRHWGCVEEVKHLHFETCFYQGIDYAIAHGLTRFEPGAGGEHKISRGFIPVPMQSAHWLTVNPFVQGISAFVEEERQMLQGYMQEIWQASPYLNNVPLQARGREFDPFD</sequence>
<gene>
    <name evidence="1" type="ORF">THMIRHAS_24170</name>
</gene>
<dbReference type="Proteomes" id="UP000501726">
    <property type="component" value="Chromosome"/>
</dbReference>
<dbReference type="SUPFAM" id="SSF55729">
    <property type="entry name" value="Acyl-CoA N-acyltransferases (Nat)"/>
    <property type="match status" value="1"/>
</dbReference>
<evidence type="ECO:0000313" key="1">
    <source>
        <dbReference type="EMBL" id="BBP47044.1"/>
    </source>
</evidence>
<dbReference type="InterPro" id="IPR007434">
    <property type="entry name" value="FemAB-like"/>
</dbReference>
<evidence type="ECO:0000313" key="2">
    <source>
        <dbReference type="Proteomes" id="UP000501726"/>
    </source>
</evidence>
<accession>A0A6F8PYH0</accession>
<dbReference type="KEGG" id="tse:THMIRHAS_24170"/>
<dbReference type="Gene3D" id="3.40.630.30">
    <property type="match status" value="1"/>
</dbReference>
<dbReference type="EMBL" id="AP021889">
    <property type="protein sequence ID" value="BBP47044.1"/>
    <property type="molecule type" value="Genomic_DNA"/>
</dbReference>
<organism evidence="1 2">
    <name type="scientific">Thiosulfatimonas sediminis</name>
    <dbReference type="NCBI Taxonomy" id="2675054"/>
    <lineage>
        <taxon>Bacteria</taxon>
        <taxon>Pseudomonadati</taxon>
        <taxon>Pseudomonadota</taxon>
        <taxon>Gammaproteobacteria</taxon>
        <taxon>Thiotrichales</taxon>
        <taxon>Piscirickettsiaceae</taxon>
        <taxon>Thiosulfatimonas</taxon>
    </lineage>
</organism>
<keyword evidence="2" id="KW-1185">Reference proteome</keyword>